<sequence>MPHSAAPTPPSPSAPSSGPAGVAHPRDRDHPLSRVPERDRKGVASLAVVIAGFGFFTPTMATGGQVAVEFSFSTYLGLAFVSAIVLAAYIATLGIASARTGLTTVLLARLALGRAGGKWASLLLGGTQVGWYGITIGMLATLLGGALGLSVTWPLIVAGGIAMAITAYTGFRGIELLSWLSVPLMTALCLWVAVSATNEAGGWGALFAHTGAGSMSVGTALTLMIGTFISGGTQIGNWTRFASGGRLAFGITALTILAVQFGLLGFGGLGAIGYGEPDFSTVLLTLGSTLLAVLLIITNLWTTNDNAAYAFGVAGAELTGKPDKRPFVVGGAAVAIVMALTGIADALTAFLTMLGVLIPPLGGVLIGTFLLVWRRRDPGTALDDVPMVRWPGTIAYLGGTAAALLGSLLDIGIPPVQGIAVALVLVVAGRAVTGRADRDTAPSACGESQPIRPAPTDPNPTAKEH</sequence>
<feature type="transmembrane region" description="Helical" evidence="7">
    <location>
        <begin position="206"/>
        <end position="226"/>
    </location>
</feature>
<evidence type="ECO:0000256" key="5">
    <source>
        <dbReference type="ARBA" id="ARBA00023136"/>
    </source>
</evidence>
<organism evidence="8 9">
    <name type="scientific">Prauserella rugosa</name>
    <dbReference type="NCBI Taxonomy" id="43354"/>
    <lineage>
        <taxon>Bacteria</taxon>
        <taxon>Bacillati</taxon>
        <taxon>Actinomycetota</taxon>
        <taxon>Actinomycetes</taxon>
        <taxon>Pseudonocardiales</taxon>
        <taxon>Pseudonocardiaceae</taxon>
        <taxon>Prauserella</taxon>
    </lineage>
</organism>
<dbReference type="GO" id="GO:0015209">
    <property type="term" value="F:cytosine transmembrane transporter activity"/>
    <property type="evidence" value="ECO:0007669"/>
    <property type="project" value="InterPro"/>
</dbReference>
<dbReference type="GO" id="GO:0005886">
    <property type="term" value="C:plasma membrane"/>
    <property type="evidence" value="ECO:0007669"/>
    <property type="project" value="TreeGrafter"/>
</dbReference>
<dbReference type="PANTHER" id="PTHR30569:SF0">
    <property type="entry name" value="CYTOSINE PERMEASE"/>
    <property type="match status" value="1"/>
</dbReference>
<feature type="compositionally biased region" description="Basic and acidic residues" evidence="6">
    <location>
        <begin position="24"/>
        <end position="36"/>
    </location>
</feature>
<dbReference type="AlphaFoldDB" id="A0A660C729"/>
<dbReference type="OrthoDB" id="3169878at2"/>
<dbReference type="RefSeq" id="WP_084705613.1">
    <property type="nucleotide sequence ID" value="NZ_JOIJ01000002.1"/>
</dbReference>
<dbReference type="CDD" id="cd11484">
    <property type="entry name" value="SLC-NCS1sbd_CobB-like"/>
    <property type="match status" value="1"/>
</dbReference>
<gene>
    <name evidence="8" type="ORF">JD82_01223</name>
</gene>
<dbReference type="Proteomes" id="UP000317303">
    <property type="component" value="Unassembled WGS sequence"/>
</dbReference>
<reference evidence="8 9" key="1">
    <citation type="submission" date="2019-07" db="EMBL/GenBank/DDBJ databases">
        <title>R&amp;d 2014.</title>
        <authorList>
            <person name="Klenk H.-P."/>
        </authorList>
    </citation>
    <scope>NUCLEOTIDE SEQUENCE [LARGE SCALE GENOMIC DNA]</scope>
    <source>
        <strain evidence="8 9">DSM 43194</strain>
    </source>
</reference>
<dbReference type="InterPro" id="IPR030191">
    <property type="entry name" value="CodB"/>
</dbReference>
<keyword evidence="9" id="KW-1185">Reference proteome</keyword>
<protein>
    <submittedName>
        <fullName evidence="8">Cytosine permease</fullName>
    </submittedName>
</protein>
<keyword evidence="5 7" id="KW-0472">Membrane</keyword>
<feature type="transmembrane region" description="Helical" evidence="7">
    <location>
        <begin position="279"/>
        <end position="301"/>
    </location>
</feature>
<feature type="transmembrane region" description="Helical" evidence="7">
    <location>
        <begin position="43"/>
        <end position="63"/>
    </location>
</feature>
<evidence type="ECO:0000256" key="2">
    <source>
        <dbReference type="ARBA" id="ARBA00008974"/>
    </source>
</evidence>
<feature type="transmembrane region" description="Helical" evidence="7">
    <location>
        <begin position="75"/>
        <end position="98"/>
    </location>
</feature>
<evidence type="ECO:0000256" key="1">
    <source>
        <dbReference type="ARBA" id="ARBA00004141"/>
    </source>
</evidence>
<feature type="transmembrane region" description="Helical" evidence="7">
    <location>
        <begin position="350"/>
        <end position="373"/>
    </location>
</feature>
<evidence type="ECO:0000256" key="4">
    <source>
        <dbReference type="ARBA" id="ARBA00022989"/>
    </source>
</evidence>
<feature type="region of interest" description="Disordered" evidence="6">
    <location>
        <begin position="1"/>
        <end position="36"/>
    </location>
</feature>
<feature type="transmembrane region" description="Helical" evidence="7">
    <location>
        <begin position="119"/>
        <end position="145"/>
    </location>
</feature>
<dbReference type="Pfam" id="PF02133">
    <property type="entry name" value="Transp_cyt_pur"/>
    <property type="match status" value="1"/>
</dbReference>
<evidence type="ECO:0000313" key="8">
    <source>
        <dbReference type="EMBL" id="TWH19400.1"/>
    </source>
</evidence>
<evidence type="ECO:0000256" key="7">
    <source>
        <dbReference type="SAM" id="Phobius"/>
    </source>
</evidence>
<feature type="transmembrane region" description="Helical" evidence="7">
    <location>
        <begin position="247"/>
        <end position="273"/>
    </location>
</feature>
<accession>A0A660C729</accession>
<keyword evidence="3 7" id="KW-0812">Transmembrane</keyword>
<name>A0A660C729_9PSEU</name>
<keyword evidence="4 7" id="KW-1133">Transmembrane helix</keyword>
<dbReference type="Gene3D" id="1.10.4160.10">
    <property type="entry name" value="Hydantoin permease"/>
    <property type="match status" value="1"/>
</dbReference>
<dbReference type="PANTHER" id="PTHR30569">
    <property type="entry name" value="CYTOSINE TRANSPORTER CODB"/>
    <property type="match status" value="1"/>
</dbReference>
<feature type="region of interest" description="Disordered" evidence="6">
    <location>
        <begin position="437"/>
        <end position="465"/>
    </location>
</feature>
<feature type="transmembrane region" description="Helical" evidence="7">
    <location>
        <begin position="327"/>
        <end position="344"/>
    </location>
</feature>
<evidence type="ECO:0000313" key="9">
    <source>
        <dbReference type="Proteomes" id="UP000317303"/>
    </source>
</evidence>
<proteinExistence type="inferred from homology"/>
<feature type="compositionally biased region" description="Low complexity" evidence="6">
    <location>
        <begin position="14"/>
        <end position="23"/>
    </location>
</feature>
<comment type="similarity">
    <text evidence="2">Belongs to the purine-cytosine permease (2.A.39) family.</text>
</comment>
<comment type="caution">
    <text evidence="8">The sequence shown here is derived from an EMBL/GenBank/DDBJ whole genome shotgun (WGS) entry which is preliminary data.</text>
</comment>
<feature type="transmembrane region" description="Helical" evidence="7">
    <location>
        <begin position="415"/>
        <end position="433"/>
    </location>
</feature>
<evidence type="ECO:0000256" key="6">
    <source>
        <dbReference type="SAM" id="MobiDB-lite"/>
    </source>
</evidence>
<dbReference type="EMBL" id="VLJV01000001">
    <property type="protein sequence ID" value="TWH19400.1"/>
    <property type="molecule type" value="Genomic_DNA"/>
</dbReference>
<comment type="subcellular location">
    <subcellularLocation>
        <location evidence="1">Membrane</location>
        <topology evidence="1">Multi-pass membrane protein</topology>
    </subcellularLocation>
</comment>
<dbReference type="InterPro" id="IPR001248">
    <property type="entry name" value="Pur-cyt_permease"/>
</dbReference>
<feature type="transmembrane region" description="Helical" evidence="7">
    <location>
        <begin position="151"/>
        <end position="169"/>
    </location>
</feature>
<evidence type="ECO:0000256" key="3">
    <source>
        <dbReference type="ARBA" id="ARBA00022692"/>
    </source>
</evidence>
<feature type="transmembrane region" description="Helical" evidence="7">
    <location>
        <begin position="176"/>
        <end position="194"/>
    </location>
</feature>
<feature type="transmembrane region" description="Helical" evidence="7">
    <location>
        <begin position="393"/>
        <end position="409"/>
    </location>
</feature>